<evidence type="ECO:0000313" key="1">
    <source>
        <dbReference type="EMBL" id="VUZ52265.1"/>
    </source>
</evidence>
<name>A0A564YYF5_HYMDI</name>
<accession>A0A564YYF5</accession>
<proteinExistence type="predicted"/>
<feature type="non-terminal residue" evidence="1">
    <location>
        <position position="98"/>
    </location>
</feature>
<evidence type="ECO:0000313" key="2">
    <source>
        <dbReference type="Proteomes" id="UP000321570"/>
    </source>
</evidence>
<dbReference type="AlphaFoldDB" id="A0A564YYF5"/>
<dbReference type="Proteomes" id="UP000321570">
    <property type="component" value="Unassembled WGS sequence"/>
</dbReference>
<sequence length="98" mass="11409">MGRDKIVKLDKKEVVKEELIICKPSAKSKLPVDCLSARNYPWRYLKRWSKLTGILRIGCFGKNSEVQNKYIKKSDGTFIKVPLLNGKFFKVKLHNVKR</sequence>
<keyword evidence="2" id="KW-1185">Reference proteome</keyword>
<dbReference type="EMBL" id="CABIJS010000477">
    <property type="protein sequence ID" value="VUZ52265.1"/>
    <property type="molecule type" value="Genomic_DNA"/>
</dbReference>
<organism evidence="1 2">
    <name type="scientific">Hymenolepis diminuta</name>
    <name type="common">Rat tapeworm</name>
    <dbReference type="NCBI Taxonomy" id="6216"/>
    <lineage>
        <taxon>Eukaryota</taxon>
        <taxon>Metazoa</taxon>
        <taxon>Spiralia</taxon>
        <taxon>Lophotrochozoa</taxon>
        <taxon>Platyhelminthes</taxon>
        <taxon>Cestoda</taxon>
        <taxon>Eucestoda</taxon>
        <taxon>Cyclophyllidea</taxon>
        <taxon>Hymenolepididae</taxon>
        <taxon>Hymenolepis</taxon>
    </lineage>
</organism>
<protein>
    <submittedName>
        <fullName evidence="1">Uncharacterized protein</fullName>
    </submittedName>
</protein>
<reference evidence="1 2" key="1">
    <citation type="submission" date="2019-07" db="EMBL/GenBank/DDBJ databases">
        <authorList>
            <person name="Jastrzebski P J."/>
            <person name="Paukszto L."/>
            <person name="Jastrzebski P J."/>
        </authorList>
    </citation>
    <scope>NUCLEOTIDE SEQUENCE [LARGE SCALE GENOMIC DNA]</scope>
    <source>
        <strain evidence="1 2">WMS-il1</strain>
    </source>
</reference>
<gene>
    <name evidence="1" type="ORF">WMSIL1_LOCUS10778</name>
</gene>